<dbReference type="AlphaFoldDB" id="A0A7K3M6T0"/>
<sequence length="168" mass="18540">MTTATDRPDVTGLESDLGWALGRVFRSYVKMFDAILSDLPGGPRGYQVLAAAVHGAARSQLALAQHLGIDRTVMTYLLDDLTGAGLVERQPDPADRRARRIVVTSAGQELLERLRLQLSHAEEHLLAPLDEHQRHTLRTLLQQVAQHAQHLDPVANTCDVVEDIRSGR</sequence>
<evidence type="ECO:0000313" key="3">
    <source>
        <dbReference type="Proteomes" id="UP000460435"/>
    </source>
</evidence>
<dbReference type="GO" id="GO:0003700">
    <property type="term" value="F:DNA-binding transcription factor activity"/>
    <property type="evidence" value="ECO:0007669"/>
    <property type="project" value="InterPro"/>
</dbReference>
<proteinExistence type="predicted"/>
<feature type="domain" description="HTH marR-type" evidence="1">
    <location>
        <begin position="14"/>
        <end position="146"/>
    </location>
</feature>
<name>A0A7K3M6T0_9ACTN</name>
<dbReference type="SMART" id="SM00347">
    <property type="entry name" value="HTH_MARR"/>
    <property type="match status" value="1"/>
</dbReference>
<organism evidence="2 3">
    <name type="scientific">Phytoactinopolyspora mesophila</name>
    <dbReference type="NCBI Taxonomy" id="2650750"/>
    <lineage>
        <taxon>Bacteria</taxon>
        <taxon>Bacillati</taxon>
        <taxon>Actinomycetota</taxon>
        <taxon>Actinomycetes</taxon>
        <taxon>Jiangellales</taxon>
        <taxon>Jiangellaceae</taxon>
        <taxon>Phytoactinopolyspora</taxon>
    </lineage>
</organism>
<evidence type="ECO:0000259" key="1">
    <source>
        <dbReference type="PROSITE" id="PS50995"/>
    </source>
</evidence>
<reference evidence="2 3" key="1">
    <citation type="submission" date="2019-11" db="EMBL/GenBank/DDBJ databases">
        <authorList>
            <person name="Li X.-J."/>
            <person name="Feng X.-M."/>
        </authorList>
    </citation>
    <scope>NUCLEOTIDE SEQUENCE [LARGE SCALE GENOMIC DNA]</scope>
    <source>
        <strain evidence="2 3">XMNu-373</strain>
    </source>
</reference>
<gene>
    <name evidence="2" type="ORF">F7O44_18290</name>
</gene>
<dbReference type="SUPFAM" id="SSF46785">
    <property type="entry name" value="Winged helix' DNA-binding domain"/>
    <property type="match status" value="1"/>
</dbReference>
<accession>A0A7K3M6T0</accession>
<protein>
    <submittedName>
        <fullName evidence="2">MarR family transcriptional regulator</fullName>
    </submittedName>
</protein>
<dbReference type="PROSITE" id="PS50995">
    <property type="entry name" value="HTH_MARR_2"/>
    <property type="match status" value="1"/>
</dbReference>
<dbReference type="Pfam" id="PF12802">
    <property type="entry name" value="MarR_2"/>
    <property type="match status" value="1"/>
</dbReference>
<dbReference type="InterPro" id="IPR036388">
    <property type="entry name" value="WH-like_DNA-bd_sf"/>
</dbReference>
<dbReference type="InterPro" id="IPR039422">
    <property type="entry name" value="MarR/SlyA-like"/>
</dbReference>
<dbReference type="Proteomes" id="UP000460435">
    <property type="component" value="Unassembled WGS sequence"/>
</dbReference>
<dbReference type="RefSeq" id="WP_162451714.1">
    <property type="nucleotide sequence ID" value="NZ_WLZY01000006.1"/>
</dbReference>
<dbReference type="GO" id="GO:0006950">
    <property type="term" value="P:response to stress"/>
    <property type="evidence" value="ECO:0007669"/>
    <property type="project" value="TreeGrafter"/>
</dbReference>
<dbReference type="Gene3D" id="1.10.10.10">
    <property type="entry name" value="Winged helix-like DNA-binding domain superfamily/Winged helix DNA-binding domain"/>
    <property type="match status" value="1"/>
</dbReference>
<comment type="caution">
    <text evidence="2">The sequence shown here is derived from an EMBL/GenBank/DDBJ whole genome shotgun (WGS) entry which is preliminary data.</text>
</comment>
<dbReference type="InterPro" id="IPR036390">
    <property type="entry name" value="WH_DNA-bd_sf"/>
</dbReference>
<dbReference type="EMBL" id="WLZY01000006">
    <property type="protein sequence ID" value="NDL59019.1"/>
    <property type="molecule type" value="Genomic_DNA"/>
</dbReference>
<dbReference type="PANTHER" id="PTHR33164:SF43">
    <property type="entry name" value="HTH-TYPE TRANSCRIPTIONAL REPRESSOR YETL"/>
    <property type="match status" value="1"/>
</dbReference>
<dbReference type="PANTHER" id="PTHR33164">
    <property type="entry name" value="TRANSCRIPTIONAL REGULATOR, MARR FAMILY"/>
    <property type="match status" value="1"/>
</dbReference>
<dbReference type="InterPro" id="IPR000835">
    <property type="entry name" value="HTH_MarR-typ"/>
</dbReference>
<keyword evidence="3" id="KW-1185">Reference proteome</keyword>
<dbReference type="PRINTS" id="PR00598">
    <property type="entry name" value="HTHMARR"/>
</dbReference>
<evidence type="ECO:0000313" key="2">
    <source>
        <dbReference type="EMBL" id="NDL59019.1"/>
    </source>
</evidence>